<dbReference type="Pfam" id="PF01042">
    <property type="entry name" value="Ribonuc_L-PSP"/>
    <property type="match status" value="1"/>
</dbReference>
<accession>A0A9W6V8U5</accession>
<evidence type="ECO:0000313" key="2">
    <source>
        <dbReference type="Proteomes" id="UP001165042"/>
    </source>
</evidence>
<protein>
    <submittedName>
        <fullName evidence="1">Reactive intermediate/imine deaminase</fullName>
    </submittedName>
</protein>
<comment type="caution">
    <text evidence="1">The sequence shown here is derived from an EMBL/GenBank/DDBJ whole genome shotgun (WGS) entry which is preliminary data.</text>
</comment>
<dbReference type="GO" id="GO:0005829">
    <property type="term" value="C:cytosol"/>
    <property type="evidence" value="ECO:0007669"/>
    <property type="project" value="TreeGrafter"/>
</dbReference>
<dbReference type="PANTHER" id="PTHR11803">
    <property type="entry name" value="2-IMINOBUTANOATE/2-IMINOPROPANOATE DEAMINASE RIDA"/>
    <property type="match status" value="1"/>
</dbReference>
<keyword evidence="2" id="KW-1185">Reference proteome</keyword>
<dbReference type="GO" id="GO:0019239">
    <property type="term" value="F:deaminase activity"/>
    <property type="evidence" value="ECO:0007669"/>
    <property type="project" value="TreeGrafter"/>
</dbReference>
<dbReference type="AlphaFoldDB" id="A0A9W6V8U5"/>
<name>A0A9W6V8U5_9PSEU</name>
<dbReference type="Gene3D" id="3.30.1330.40">
    <property type="entry name" value="RutC-like"/>
    <property type="match status" value="1"/>
</dbReference>
<gene>
    <name evidence="1" type="ORF">Aglo03_11520</name>
</gene>
<dbReference type="InterPro" id="IPR035959">
    <property type="entry name" value="RutC-like_sf"/>
</dbReference>
<organism evidence="1 2">
    <name type="scientific">Actinokineospora globicatena</name>
    <dbReference type="NCBI Taxonomy" id="103729"/>
    <lineage>
        <taxon>Bacteria</taxon>
        <taxon>Bacillati</taxon>
        <taxon>Actinomycetota</taxon>
        <taxon>Actinomycetes</taxon>
        <taxon>Pseudonocardiales</taxon>
        <taxon>Pseudonocardiaceae</taxon>
        <taxon>Actinokineospora</taxon>
    </lineage>
</organism>
<dbReference type="CDD" id="cd00448">
    <property type="entry name" value="YjgF_YER057c_UK114_family"/>
    <property type="match status" value="1"/>
</dbReference>
<dbReference type="RefSeq" id="WP_253836582.1">
    <property type="nucleotide sequence ID" value="NZ_BAAAVC010000002.1"/>
</dbReference>
<evidence type="ECO:0000313" key="1">
    <source>
        <dbReference type="EMBL" id="GLW90336.1"/>
    </source>
</evidence>
<dbReference type="PANTHER" id="PTHR11803:SF39">
    <property type="entry name" value="2-IMINOBUTANOATE_2-IMINOPROPANOATE DEAMINASE"/>
    <property type="match status" value="1"/>
</dbReference>
<reference evidence="1" key="1">
    <citation type="submission" date="2023-02" db="EMBL/GenBank/DDBJ databases">
        <title>Actinokineospora globicatena NBRC 15670.</title>
        <authorList>
            <person name="Ichikawa N."/>
            <person name="Sato H."/>
            <person name="Tonouchi N."/>
        </authorList>
    </citation>
    <scope>NUCLEOTIDE SEQUENCE</scope>
    <source>
        <strain evidence="1">NBRC 15670</strain>
    </source>
</reference>
<dbReference type="Proteomes" id="UP001165042">
    <property type="component" value="Unassembled WGS sequence"/>
</dbReference>
<dbReference type="InterPro" id="IPR006175">
    <property type="entry name" value="YjgF/YER057c/UK114"/>
</dbReference>
<sequence length="127" mass="13681">MEKLALKTGGAPDPIAHYSQGARIGRVVQVSGQMPADPATGELVEGIEAQVRRSLDNVVAVLAEAGATFADVVMTRVWLTDYAHFRAMDEIYRTYAGEPAPARMTCYVGLPPGMLVEFDVLAVLEDD</sequence>
<dbReference type="SUPFAM" id="SSF55298">
    <property type="entry name" value="YjgF-like"/>
    <property type="match status" value="1"/>
</dbReference>
<proteinExistence type="predicted"/>
<dbReference type="EMBL" id="BSSD01000001">
    <property type="protein sequence ID" value="GLW90336.1"/>
    <property type="molecule type" value="Genomic_DNA"/>
</dbReference>